<sequence length="69" mass="7450">MIPFAPSTAGRARHRAPHRNRTGPAPVAGRGRHAADRHRGAPGWNREDHDPRVDGDLLEWLGFAPVAGG</sequence>
<evidence type="ECO:0000313" key="2">
    <source>
        <dbReference type="EMBL" id="NEK59216.1"/>
    </source>
</evidence>
<gene>
    <name evidence="2" type="ORF">GCU56_15220</name>
</gene>
<comment type="caution">
    <text evidence="2">The sequence shown here is derived from an EMBL/GenBank/DDBJ whole genome shotgun (WGS) entry which is preliminary data.</text>
</comment>
<evidence type="ECO:0000256" key="1">
    <source>
        <dbReference type="SAM" id="MobiDB-lite"/>
    </source>
</evidence>
<feature type="compositionally biased region" description="Basic and acidic residues" evidence="1">
    <location>
        <begin position="33"/>
        <end position="52"/>
    </location>
</feature>
<keyword evidence="3" id="KW-1185">Reference proteome</keyword>
<reference evidence="2 3" key="1">
    <citation type="submission" date="2020-02" db="EMBL/GenBank/DDBJ databases">
        <title>Geodermatophilus sabuli CPCC 205279 I12A-02694.</title>
        <authorList>
            <person name="Jiang Z."/>
        </authorList>
    </citation>
    <scope>NUCLEOTIDE SEQUENCE [LARGE SCALE GENOMIC DNA]</scope>
    <source>
        <strain evidence="2 3">I12A-02694</strain>
    </source>
</reference>
<dbReference type="RefSeq" id="WP_163482595.1">
    <property type="nucleotide sequence ID" value="NZ_JAAGWF010000017.1"/>
</dbReference>
<feature type="region of interest" description="Disordered" evidence="1">
    <location>
        <begin position="1"/>
        <end position="52"/>
    </location>
</feature>
<proteinExistence type="predicted"/>
<protein>
    <submittedName>
        <fullName evidence="2">Uncharacterized protein</fullName>
    </submittedName>
</protein>
<dbReference type="Proteomes" id="UP000470246">
    <property type="component" value="Unassembled WGS sequence"/>
</dbReference>
<dbReference type="AlphaFoldDB" id="A0A7K3W2V4"/>
<organism evidence="2 3">
    <name type="scientific">Geodermatophilus sabuli</name>
    <dbReference type="NCBI Taxonomy" id="1564158"/>
    <lineage>
        <taxon>Bacteria</taxon>
        <taxon>Bacillati</taxon>
        <taxon>Actinomycetota</taxon>
        <taxon>Actinomycetes</taxon>
        <taxon>Geodermatophilales</taxon>
        <taxon>Geodermatophilaceae</taxon>
        <taxon>Geodermatophilus</taxon>
    </lineage>
</organism>
<accession>A0A7K3W2V4</accession>
<dbReference type="EMBL" id="JAAGWF010000017">
    <property type="protein sequence ID" value="NEK59216.1"/>
    <property type="molecule type" value="Genomic_DNA"/>
</dbReference>
<feature type="compositionally biased region" description="Basic residues" evidence="1">
    <location>
        <begin position="11"/>
        <end position="21"/>
    </location>
</feature>
<name>A0A7K3W2V4_9ACTN</name>
<evidence type="ECO:0000313" key="3">
    <source>
        <dbReference type="Proteomes" id="UP000470246"/>
    </source>
</evidence>